<dbReference type="Proteomes" id="UP000813215">
    <property type="component" value="Unassembled WGS sequence"/>
</dbReference>
<dbReference type="SUPFAM" id="SSF53756">
    <property type="entry name" value="UDP-Glycosyltransferase/glycogen phosphorylase"/>
    <property type="match status" value="1"/>
</dbReference>
<proteinExistence type="predicted"/>
<reference evidence="1" key="1">
    <citation type="submission" date="2021-05" db="EMBL/GenBank/DDBJ databases">
        <authorList>
            <person name="Pietrasiak N."/>
            <person name="Ward R."/>
            <person name="Stajich J.E."/>
            <person name="Kurbessoian T."/>
        </authorList>
    </citation>
    <scope>NUCLEOTIDE SEQUENCE</scope>
    <source>
        <strain evidence="1">HA4357-MV3</strain>
    </source>
</reference>
<evidence type="ECO:0000313" key="1">
    <source>
        <dbReference type="EMBL" id="MBW4432908.1"/>
    </source>
</evidence>
<dbReference type="EMBL" id="JAHHHW010000095">
    <property type="protein sequence ID" value="MBW4432908.1"/>
    <property type="molecule type" value="Genomic_DNA"/>
</dbReference>
<protein>
    <submittedName>
        <fullName evidence="1">Lipid-A-disaccharide synthase-related protein</fullName>
    </submittedName>
</protein>
<reference evidence="1" key="2">
    <citation type="journal article" date="2022" name="Microbiol. Resour. Announc.">
        <title>Metagenome Sequencing to Explore Phylogenomics of Terrestrial Cyanobacteria.</title>
        <authorList>
            <person name="Ward R.D."/>
            <person name="Stajich J.E."/>
            <person name="Johansen J.R."/>
            <person name="Huntemann M."/>
            <person name="Clum A."/>
            <person name="Foster B."/>
            <person name="Foster B."/>
            <person name="Roux S."/>
            <person name="Palaniappan K."/>
            <person name="Varghese N."/>
            <person name="Mukherjee S."/>
            <person name="Reddy T.B.K."/>
            <person name="Daum C."/>
            <person name="Copeland A."/>
            <person name="Chen I.A."/>
            <person name="Ivanova N.N."/>
            <person name="Kyrpides N.C."/>
            <person name="Shapiro N."/>
            <person name="Eloe-Fadrosh E.A."/>
            <person name="Pietrasiak N."/>
        </authorList>
    </citation>
    <scope>NUCLEOTIDE SEQUENCE</scope>
    <source>
        <strain evidence="1">HA4357-MV3</strain>
    </source>
</reference>
<dbReference type="AlphaFoldDB" id="A0A9E3H8W4"/>
<dbReference type="InterPro" id="IPR019994">
    <property type="entry name" value="Lipid-A-disac_synthase-rel_put"/>
</dbReference>
<sequence length="454" mass="50262">MSDVSPLSTNSKNQEINSPLRLLVLSNGHGEDAIAVRILQELQRQPHPPKIFALPLVGEGYAYQKLNIPVIGSVRTMPSGGFIYMDGRQFLRDMCGGLIQLTFNQIQTIRTWVNSQQKFGKNHAILAVGDIIPLLFAWMSGTKYAFVGTAKSEYHVRDEKGLLPRSSQLARLGHFSGSVYHPWERWLMSHRNCKAVFPRDSLTTKILKQWPIPAFDVGNPMMDSLEPTFPTARFYSNNSENPGLARPLIITVLPGSRPPEAYANWQKILMAVSALITLPQELSVQAYTGGKLVFLGAIAPSLHFASMHQILQSHGWHPYPDSPVTIPDTDALTFKQKNAYFILTQKAYNDCLHMADMAIAMAGTATEQFVGLGKPAITIVGKGPQFNSKFAKTQSRLLGPSVILVEQSNEVAQVVRSLFANPDKLHVIAENGLRRMGKAGAAKRIAEYLIETIF</sequence>
<evidence type="ECO:0000313" key="2">
    <source>
        <dbReference type="Proteomes" id="UP000813215"/>
    </source>
</evidence>
<dbReference type="PANTHER" id="PTHR39517:SF1">
    <property type="entry name" value="LIPID-A-DISACCHARIDE SYNTHASE"/>
    <property type="match status" value="1"/>
</dbReference>
<comment type="caution">
    <text evidence="1">The sequence shown here is derived from an EMBL/GenBank/DDBJ whole genome shotgun (WGS) entry which is preliminary data.</text>
</comment>
<dbReference type="PANTHER" id="PTHR39517">
    <property type="entry name" value="SLL0192 PROTEIN"/>
    <property type="match status" value="1"/>
</dbReference>
<name>A0A9E3H8W4_9NOST</name>
<gene>
    <name evidence="1" type="ORF">KME28_14565</name>
</gene>
<organism evidence="1 2">
    <name type="scientific">Pelatocladus maniniholoensis HA4357-MV3</name>
    <dbReference type="NCBI Taxonomy" id="1117104"/>
    <lineage>
        <taxon>Bacteria</taxon>
        <taxon>Bacillati</taxon>
        <taxon>Cyanobacteriota</taxon>
        <taxon>Cyanophyceae</taxon>
        <taxon>Nostocales</taxon>
        <taxon>Nostocaceae</taxon>
        <taxon>Pelatocladus</taxon>
    </lineage>
</organism>
<accession>A0A9E3H8W4</accession>
<dbReference type="NCBIfam" id="TIGR03492">
    <property type="entry name" value="lipid-A-disaccharide synthase-related protein"/>
    <property type="match status" value="1"/>
</dbReference>